<reference evidence="3" key="1">
    <citation type="submission" date="2016-11" db="EMBL/GenBank/DDBJ databases">
        <authorList>
            <person name="Varghese N."/>
            <person name="Submissions S."/>
        </authorList>
    </citation>
    <scope>NUCLEOTIDE SEQUENCE [LARGE SCALE GENOMIC DNA]</scope>
    <source>
        <strain evidence="3">DSM 19729</strain>
    </source>
</reference>
<name>A0A1M5MF08_9FLAO</name>
<organism evidence="2 3">
    <name type="scientific">Flavobacterium granuli</name>
    <dbReference type="NCBI Taxonomy" id="280093"/>
    <lineage>
        <taxon>Bacteria</taxon>
        <taxon>Pseudomonadati</taxon>
        <taxon>Bacteroidota</taxon>
        <taxon>Flavobacteriia</taxon>
        <taxon>Flavobacteriales</taxon>
        <taxon>Flavobacteriaceae</taxon>
        <taxon>Flavobacterium</taxon>
    </lineage>
</organism>
<dbReference type="Proteomes" id="UP000184384">
    <property type="component" value="Unassembled WGS sequence"/>
</dbReference>
<evidence type="ECO:0000313" key="1">
    <source>
        <dbReference type="EMBL" id="PRZ24935.1"/>
    </source>
</evidence>
<accession>A0A1M5MF08</accession>
<proteinExistence type="predicted"/>
<dbReference type="STRING" id="280093.SAMN05443373_1045"/>
<sequence length="157" mass="18399">MKKILLILVISFSMGFTTVNINKKLSNEQSFEVLLFNKLNEIKCNDFGTIDALLNSLDGFYMEGKSSDQTMDIYKLKSSYKKYISIGVYVEYKGFRFESISPAIYNYILKNGVYKEKFSKKDFFMLVYKIGNEEYLLKKSYHNGQSYYLVDTYCAYD</sequence>
<evidence type="ECO:0000313" key="3">
    <source>
        <dbReference type="Proteomes" id="UP000184384"/>
    </source>
</evidence>
<protein>
    <submittedName>
        <fullName evidence="2">Uncharacterized protein</fullName>
    </submittedName>
</protein>
<gene>
    <name evidence="1" type="ORF">BC624_1035</name>
    <name evidence="2" type="ORF">SAMN05443373_1045</name>
</gene>
<dbReference type="EMBL" id="PVUB01000003">
    <property type="protein sequence ID" value="PRZ24935.1"/>
    <property type="molecule type" value="Genomic_DNA"/>
</dbReference>
<reference evidence="1 4" key="3">
    <citation type="submission" date="2018-03" db="EMBL/GenBank/DDBJ databases">
        <title>Genomic Encyclopedia of Archaeal and Bacterial Type Strains, Phase II (KMG-II): from individual species to whole genera.</title>
        <authorList>
            <person name="Goeker M."/>
        </authorList>
    </citation>
    <scope>NUCLEOTIDE SEQUENCE [LARGE SCALE GENOMIC DNA]</scope>
    <source>
        <strain evidence="1 4">DSM 17797</strain>
    </source>
</reference>
<dbReference type="EMBL" id="FQWO01000004">
    <property type="protein sequence ID" value="SHG75948.1"/>
    <property type="molecule type" value="Genomic_DNA"/>
</dbReference>
<dbReference type="RefSeq" id="WP_072942135.1">
    <property type="nucleotide sequence ID" value="NZ_FQWO01000004.1"/>
</dbReference>
<dbReference type="Proteomes" id="UP000237771">
    <property type="component" value="Unassembled WGS sequence"/>
</dbReference>
<evidence type="ECO:0000313" key="2">
    <source>
        <dbReference type="EMBL" id="SHG75948.1"/>
    </source>
</evidence>
<dbReference type="AlphaFoldDB" id="A0A1M5MF08"/>
<reference evidence="2" key="2">
    <citation type="submission" date="2016-11" db="EMBL/GenBank/DDBJ databases">
        <authorList>
            <person name="Jaros S."/>
            <person name="Januszkiewicz K."/>
            <person name="Wedrychowicz H."/>
        </authorList>
    </citation>
    <scope>NUCLEOTIDE SEQUENCE [LARGE SCALE GENOMIC DNA]</scope>
    <source>
        <strain evidence="2">DSM 19729</strain>
    </source>
</reference>
<evidence type="ECO:0000313" key="4">
    <source>
        <dbReference type="Proteomes" id="UP000237771"/>
    </source>
</evidence>
<keyword evidence="4" id="KW-1185">Reference proteome</keyword>